<dbReference type="PANTHER" id="PTHR23076:SF97">
    <property type="entry name" value="ATP-DEPENDENT ZINC METALLOPROTEASE YME1L1"/>
    <property type="match status" value="1"/>
</dbReference>
<comment type="similarity">
    <text evidence="2 14">In the C-terminal section; belongs to the peptidase M41 family.</text>
</comment>
<keyword evidence="10 14" id="KW-1133">Transmembrane helix</keyword>
<proteinExistence type="inferred from homology"/>
<keyword evidence="6 14" id="KW-0547">Nucleotide-binding</keyword>
<dbReference type="GO" id="GO:0006508">
    <property type="term" value="P:proteolysis"/>
    <property type="evidence" value="ECO:0007669"/>
    <property type="project" value="UniProtKB-KW"/>
</dbReference>
<keyword evidence="7 14" id="KW-0378">Hydrolase</keyword>
<evidence type="ECO:0000256" key="7">
    <source>
        <dbReference type="ARBA" id="ARBA00022801"/>
    </source>
</evidence>
<keyword evidence="14" id="KW-1003">Cell membrane</keyword>
<dbReference type="FunFam" id="3.40.50.300:FF:000001">
    <property type="entry name" value="ATP-dependent zinc metalloprotease FtsH"/>
    <property type="match status" value="1"/>
</dbReference>
<evidence type="ECO:0000256" key="1">
    <source>
        <dbReference type="ARBA" id="ARBA00004370"/>
    </source>
</evidence>
<dbReference type="STRING" id="1891926.Fuma_02300"/>
<dbReference type="RefSeq" id="WP_077028247.1">
    <property type="nucleotide sequence ID" value="NZ_CP017641.1"/>
</dbReference>
<dbReference type="GO" id="GO:0030163">
    <property type="term" value="P:protein catabolic process"/>
    <property type="evidence" value="ECO:0007669"/>
    <property type="project" value="UniProtKB-UniRule"/>
</dbReference>
<dbReference type="InterPro" id="IPR003960">
    <property type="entry name" value="ATPase_AAA_CS"/>
</dbReference>
<organism evidence="18 19">
    <name type="scientific">Fuerstiella marisgermanici</name>
    <dbReference type="NCBI Taxonomy" id="1891926"/>
    <lineage>
        <taxon>Bacteria</taxon>
        <taxon>Pseudomonadati</taxon>
        <taxon>Planctomycetota</taxon>
        <taxon>Planctomycetia</taxon>
        <taxon>Planctomycetales</taxon>
        <taxon>Planctomycetaceae</taxon>
        <taxon>Fuerstiella</taxon>
    </lineage>
</organism>
<dbReference type="Pfam" id="PF17862">
    <property type="entry name" value="AAA_lid_3"/>
    <property type="match status" value="1"/>
</dbReference>
<evidence type="ECO:0000256" key="3">
    <source>
        <dbReference type="ARBA" id="ARBA00022670"/>
    </source>
</evidence>
<keyword evidence="5 14" id="KW-0479">Metal-binding</keyword>
<dbReference type="FunFam" id="1.10.8.60:FF:000001">
    <property type="entry name" value="ATP-dependent zinc metalloprotease FtsH"/>
    <property type="match status" value="1"/>
</dbReference>
<evidence type="ECO:0000256" key="11">
    <source>
        <dbReference type="ARBA" id="ARBA00023049"/>
    </source>
</evidence>
<dbReference type="GO" id="GO:0005886">
    <property type="term" value="C:plasma membrane"/>
    <property type="evidence" value="ECO:0007669"/>
    <property type="project" value="UniProtKB-SubCell"/>
</dbReference>
<dbReference type="GO" id="GO:0005524">
    <property type="term" value="F:ATP binding"/>
    <property type="evidence" value="ECO:0007669"/>
    <property type="project" value="UniProtKB-UniRule"/>
</dbReference>
<feature type="compositionally biased region" description="Basic and acidic residues" evidence="16">
    <location>
        <begin position="14"/>
        <end position="23"/>
    </location>
</feature>
<comment type="similarity">
    <text evidence="15">Belongs to the AAA ATPase family.</text>
</comment>
<dbReference type="InterPro" id="IPR003959">
    <property type="entry name" value="ATPase_AAA_core"/>
</dbReference>
<dbReference type="GO" id="GO:0004222">
    <property type="term" value="F:metalloendopeptidase activity"/>
    <property type="evidence" value="ECO:0007669"/>
    <property type="project" value="InterPro"/>
</dbReference>
<evidence type="ECO:0000313" key="19">
    <source>
        <dbReference type="Proteomes" id="UP000187735"/>
    </source>
</evidence>
<comment type="function">
    <text evidence="14">Acts as a processive, ATP-dependent zinc metallopeptidase for both cytoplasmic and membrane proteins. Plays a role in the quality control of integral membrane proteins.</text>
</comment>
<protein>
    <recommendedName>
        <fullName evidence="14">ATP-dependent zinc metalloprotease FtsH</fullName>
        <ecNumber evidence="14">3.4.24.-</ecNumber>
    </recommendedName>
</protein>
<keyword evidence="3 14" id="KW-0645">Protease</keyword>
<evidence type="ECO:0000256" key="8">
    <source>
        <dbReference type="ARBA" id="ARBA00022833"/>
    </source>
</evidence>
<feature type="binding site" evidence="14">
    <location>
        <position position="535"/>
    </location>
    <ligand>
        <name>Zn(2+)</name>
        <dbReference type="ChEBI" id="CHEBI:29105"/>
        <note>catalytic</note>
    </ligand>
</feature>
<dbReference type="InterPro" id="IPR000642">
    <property type="entry name" value="Peptidase_M41"/>
</dbReference>
<feature type="binding site" evidence="14">
    <location>
        <position position="462"/>
    </location>
    <ligand>
        <name>Zn(2+)</name>
        <dbReference type="ChEBI" id="CHEBI:29105"/>
        <note>catalytic</note>
    </ligand>
</feature>
<feature type="domain" description="AAA+ ATPase" evidence="17">
    <location>
        <begin position="228"/>
        <end position="367"/>
    </location>
</feature>
<reference evidence="18 19" key="1">
    <citation type="journal article" date="2016" name="Front. Microbiol.">
        <title>Fuerstia marisgermanicae gen. nov., sp. nov., an Unusual Member of the Phylum Planctomycetes from the German Wadden Sea.</title>
        <authorList>
            <person name="Kohn T."/>
            <person name="Heuer A."/>
            <person name="Jogler M."/>
            <person name="Vollmers J."/>
            <person name="Boedeker C."/>
            <person name="Bunk B."/>
            <person name="Rast P."/>
            <person name="Borchert D."/>
            <person name="Glockner I."/>
            <person name="Freese H.M."/>
            <person name="Klenk H.P."/>
            <person name="Overmann J."/>
            <person name="Kaster A.K."/>
            <person name="Rohde M."/>
            <person name="Wiegand S."/>
            <person name="Jogler C."/>
        </authorList>
    </citation>
    <scope>NUCLEOTIDE SEQUENCE [LARGE SCALE GENOMIC DNA]</scope>
    <source>
        <strain evidence="18 19">NH11</strain>
    </source>
</reference>
<comment type="cofactor">
    <cofactor evidence="14">
        <name>Zn(2+)</name>
        <dbReference type="ChEBI" id="CHEBI:29105"/>
    </cofactor>
    <text evidence="14">Binds 1 zinc ion per subunit.</text>
</comment>
<feature type="active site" evidence="14">
    <location>
        <position position="459"/>
    </location>
</feature>
<gene>
    <name evidence="18" type="primary">ftsH_2</name>
    <name evidence="14" type="synonym">ftsH</name>
    <name evidence="18" type="ORF">Fuma_02300</name>
</gene>
<evidence type="ECO:0000256" key="14">
    <source>
        <dbReference type="HAMAP-Rule" id="MF_01458"/>
    </source>
</evidence>
<comment type="subcellular location">
    <subcellularLocation>
        <location evidence="14">Cell membrane</location>
        <topology evidence="14">Multi-pass membrane protein</topology>
        <orientation evidence="14">Cytoplasmic side</orientation>
    </subcellularLocation>
    <subcellularLocation>
        <location evidence="1">Membrane</location>
    </subcellularLocation>
</comment>
<keyword evidence="19" id="KW-1185">Reference proteome</keyword>
<evidence type="ECO:0000256" key="9">
    <source>
        <dbReference type="ARBA" id="ARBA00022840"/>
    </source>
</evidence>
<keyword evidence="12 14" id="KW-0472">Membrane</keyword>
<dbReference type="GO" id="GO:0016887">
    <property type="term" value="F:ATP hydrolysis activity"/>
    <property type="evidence" value="ECO:0007669"/>
    <property type="project" value="UniProtKB-UniRule"/>
</dbReference>
<feature type="transmembrane region" description="Helical" evidence="14">
    <location>
        <begin position="148"/>
        <end position="166"/>
    </location>
</feature>
<keyword evidence="11 14" id="KW-0482">Metalloprotease</keyword>
<dbReference type="EC" id="3.4.24.-" evidence="14"/>
<evidence type="ECO:0000256" key="5">
    <source>
        <dbReference type="ARBA" id="ARBA00022723"/>
    </source>
</evidence>
<dbReference type="PROSITE" id="PS00674">
    <property type="entry name" value="AAA"/>
    <property type="match status" value="1"/>
</dbReference>
<feature type="binding site" evidence="14">
    <location>
        <position position="458"/>
    </location>
    <ligand>
        <name>Zn(2+)</name>
        <dbReference type="ChEBI" id="CHEBI:29105"/>
        <note>catalytic</note>
    </ligand>
</feature>
<evidence type="ECO:0000256" key="2">
    <source>
        <dbReference type="ARBA" id="ARBA00010044"/>
    </source>
</evidence>
<dbReference type="Proteomes" id="UP000187735">
    <property type="component" value="Chromosome"/>
</dbReference>
<dbReference type="InterPro" id="IPR037219">
    <property type="entry name" value="Peptidase_M41-like"/>
</dbReference>
<dbReference type="FunFam" id="1.20.58.760:FF:000001">
    <property type="entry name" value="ATP-dependent zinc metalloprotease FtsH"/>
    <property type="match status" value="1"/>
</dbReference>
<comment type="similarity">
    <text evidence="13 14">In the central section; belongs to the AAA ATPase family.</text>
</comment>
<dbReference type="SMART" id="SM00382">
    <property type="entry name" value="AAA"/>
    <property type="match status" value="1"/>
</dbReference>
<dbReference type="CDD" id="cd19501">
    <property type="entry name" value="RecA-like_FtsH"/>
    <property type="match status" value="1"/>
</dbReference>
<evidence type="ECO:0000256" key="10">
    <source>
        <dbReference type="ARBA" id="ARBA00022989"/>
    </source>
</evidence>
<evidence type="ECO:0000256" key="15">
    <source>
        <dbReference type="RuleBase" id="RU003651"/>
    </source>
</evidence>
<dbReference type="SUPFAM" id="SSF52540">
    <property type="entry name" value="P-loop containing nucleoside triphosphate hydrolases"/>
    <property type="match status" value="1"/>
</dbReference>
<dbReference type="OrthoDB" id="9809379at2"/>
<dbReference type="GO" id="GO:0004176">
    <property type="term" value="F:ATP-dependent peptidase activity"/>
    <property type="evidence" value="ECO:0007669"/>
    <property type="project" value="InterPro"/>
</dbReference>
<evidence type="ECO:0000313" key="18">
    <source>
        <dbReference type="EMBL" id="APZ92688.1"/>
    </source>
</evidence>
<dbReference type="NCBIfam" id="TIGR01241">
    <property type="entry name" value="FtsH_fam"/>
    <property type="match status" value="1"/>
</dbReference>
<keyword evidence="9 14" id="KW-0067">ATP-binding</keyword>
<dbReference type="AlphaFoldDB" id="A0A1P8WF34"/>
<evidence type="ECO:0000256" key="16">
    <source>
        <dbReference type="SAM" id="MobiDB-lite"/>
    </source>
</evidence>
<evidence type="ECO:0000259" key="17">
    <source>
        <dbReference type="SMART" id="SM00382"/>
    </source>
</evidence>
<dbReference type="Pfam" id="PF00004">
    <property type="entry name" value="AAA"/>
    <property type="match status" value="1"/>
</dbReference>
<keyword evidence="4 14" id="KW-0812">Transmembrane</keyword>
<sequence>MADSPKKPPANGPKGRDPRKERNQSGNGLWYLLVFGVVGLLVFSTMSQGRSGKEMSLSEFKRQVSENLLNSRNVYELTIGPTQMTWQDKSIEEVRKNDVTAERSYVALWGVGDEARNDLQKLLDGKGDETREPIEYKAAPTPSPWAELMPMLFLTALMIGVIIFMLRRLGGAGSAMSFGRSRGRLYAQEDVSVTFEDVAGIDEAVEELKEVVEFLKTPQKYQSLGGRIPRGVLLVGPPGTGKTMLAKAVAGEAGVPFFGLSGSDFVEMYVGVGAARVRDMFQQALQRSPAIIFIDELDALGKVRGSGAPGGHDEREQTLNALLVEMDGFSTDHSVIVMGATNRPETLDPALMRPGRFDRHVLVDRPDIKGRAAILKVHSQKIKMSDDVDVQRLSKLTPGFVGADLANLVNEAALLSARRGDKKVTMQAFEDGVERVMAGLEKSSRIIIEEVKRRVACHECGHALVADSLPNTDPVHKISIIPRGMGALGYMLQLPEDDRELLTQSELESRIAVLLGGISAEQIVYNETSTGAQNDLQRATDLARRMVTEFGMSPRLGRMFYSESQSSPFLTGSGTVVRDSMHSEETLREIDLEVKRLVDEAYRSAYEVLMSKRAVLDQLSEELFEMETMTAEHMHKVIDQHRDGPKIVPGTSAALTDASQSADGEATEAADQDAPEAADG</sequence>
<dbReference type="PANTHER" id="PTHR23076">
    <property type="entry name" value="METALLOPROTEASE M41 FTSH"/>
    <property type="match status" value="1"/>
</dbReference>
<dbReference type="InterPro" id="IPR003593">
    <property type="entry name" value="AAA+_ATPase"/>
</dbReference>
<feature type="compositionally biased region" description="Acidic residues" evidence="16">
    <location>
        <begin position="665"/>
        <end position="680"/>
    </location>
</feature>
<comment type="subunit">
    <text evidence="14">Homohexamer.</text>
</comment>
<keyword evidence="8 14" id="KW-0862">Zinc</keyword>
<evidence type="ECO:0000256" key="12">
    <source>
        <dbReference type="ARBA" id="ARBA00023136"/>
    </source>
</evidence>
<dbReference type="Pfam" id="PF01434">
    <property type="entry name" value="Peptidase_M41"/>
    <property type="match status" value="1"/>
</dbReference>
<dbReference type="InterPro" id="IPR041569">
    <property type="entry name" value="AAA_lid_3"/>
</dbReference>
<dbReference type="Gene3D" id="3.40.50.300">
    <property type="entry name" value="P-loop containing nucleotide triphosphate hydrolases"/>
    <property type="match status" value="1"/>
</dbReference>
<evidence type="ECO:0000256" key="4">
    <source>
        <dbReference type="ARBA" id="ARBA00022692"/>
    </source>
</evidence>
<feature type="region of interest" description="Disordered" evidence="16">
    <location>
        <begin position="1"/>
        <end position="23"/>
    </location>
</feature>
<dbReference type="Gene3D" id="1.10.8.60">
    <property type="match status" value="1"/>
</dbReference>
<dbReference type="GO" id="GO:0008270">
    <property type="term" value="F:zinc ion binding"/>
    <property type="evidence" value="ECO:0007669"/>
    <property type="project" value="UniProtKB-UniRule"/>
</dbReference>
<dbReference type="KEGG" id="fmr:Fuma_02300"/>
<accession>A0A1P8WF34</accession>
<dbReference type="InterPro" id="IPR027417">
    <property type="entry name" value="P-loop_NTPase"/>
</dbReference>
<dbReference type="SUPFAM" id="SSF140990">
    <property type="entry name" value="FtsH protease domain-like"/>
    <property type="match status" value="1"/>
</dbReference>
<dbReference type="HAMAP" id="MF_01458">
    <property type="entry name" value="FtsH"/>
    <property type="match status" value="1"/>
</dbReference>
<name>A0A1P8WF34_9PLAN</name>
<evidence type="ECO:0000256" key="13">
    <source>
        <dbReference type="ARBA" id="ARBA00061570"/>
    </source>
</evidence>
<evidence type="ECO:0000256" key="6">
    <source>
        <dbReference type="ARBA" id="ARBA00022741"/>
    </source>
</evidence>
<feature type="binding site" evidence="14">
    <location>
        <begin position="236"/>
        <end position="243"/>
    </location>
    <ligand>
        <name>ATP</name>
        <dbReference type="ChEBI" id="CHEBI:30616"/>
    </ligand>
</feature>
<feature type="region of interest" description="Disordered" evidence="16">
    <location>
        <begin position="642"/>
        <end position="680"/>
    </location>
</feature>
<dbReference type="InterPro" id="IPR005936">
    <property type="entry name" value="FtsH"/>
</dbReference>
<feature type="transmembrane region" description="Helical" evidence="14">
    <location>
        <begin position="29"/>
        <end position="47"/>
    </location>
</feature>
<dbReference type="Gene3D" id="1.20.58.760">
    <property type="entry name" value="Peptidase M41"/>
    <property type="match status" value="1"/>
</dbReference>
<dbReference type="EMBL" id="CP017641">
    <property type="protein sequence ID" value="APZ92688.1"/>
    <property type="molecule type" value="Genomic_DNA"/>
</dbReference>
<feature type="compositionally biased region" description="Polar residues" evidence="16">
    <location>
        <begin position="653"/>
        <end position="662"/>
    </location>
</feature>